<evidence type="ECO:0000256" key="1">
    <source>
        <dbReference type="SAM" id="MobiDB-lite"/>
    </source>
</evidence>
<keyword evidence="4" id="KW-1185">Reference proteome</keyword>
<reference evidence="3 4" key="1">
    <citation type="submission" date="2016-10" db="EMBL/GenBank/DDBJ databases">
        <authorList>
            <person name="de Groot N.N."/>
        </authorList>
    </citation>
    <scope>NUCLEOTIDE SEQUENCE [LARGE SCALE GENOMIC DNA]</scope>
    <source>
        <strain evidence="3 4">CGMCC 4.5739</strain>
    </source>
</reference>
<organism evidence="3 4">
    <name type="scientific">Streptomyces aidingensis</name>
    <dbReference type="NCBI Taxonomy" id="910347"/>
    <lineage>
        <taxon>Bacteria</taxon>
        <taxon>Bacillati</taxon>
        <taxon>Actinomycetota</taxon>
        <taxon>Actinomycetes</taxon>
        <taxon>Kitasatosporales</taxon>
        <taxon>Streptomycetaceae</taxon>
        <taxon>Streptomyces</taxon>
    </lineage>
</organism>
<accession>A0A1I1E9Y0</accession>
<dbReference type="GO" id="GO:0016787">
    <property type="term" value="F:hydrolase activity"/>
    <property type="evidence" value="ECO:0007669"/>
    <property type="project" value="UniProtKB-KW"/>
</dbReference>
<gene>
    <name evidence="3" type="ORF">SAMN05421773_101211</name>
</gene>
<dbReference type="PANTHER" id="PTHR43139">
    <property type="entry name" value="SI:DKEY-122A22.2"/>
    <property type="match status" value="1"/>
</dbReference>
<dbReference type="SUPFAM" id="SSF53474">
    <property type="entry name" value="alpha/beta-Hydrolases"/>
    <property type="match status" value="1"/>
</dbReference>
<keyword evidence="3" id="KW-0378">Hydrolase</keyword>
<dbReference type="PANTHER" id="PTHR43139:SF52">
    <property type="entry name" value="SI:DKEY-122A22.2"/>
    <property type="match status" value="1"/>
</dbReference>
<evidence type="ECO:0000313" key="4">
    <source>
        <dbReference type="Proteomes" id="UP000199207"/>
    </source>
</evidence>
<feature type="domain" description="AB hydrolase-1" evidence="2">
    <location>
        <begin position="48"/>
        <end position="145"/>
    </location>
</feature>
<protein>
    <submittedName>
        <fullName evidence="3">Alpha/beta hydrolase fold</fullName>
    </submittedName>
</protein>
<proteinExistence type="predicted"/>
<dbReference type="EMBL" id="FOLM01000001">
    <property type="protein sequence ID" value="SFB83939.1"/>
    <property type="molecule type" value="Genomic_DNA"/>
</dbReference>
<dbReference type="Gene3D" id="3.40.50.1820">
    <property type="entry name" value="alpha/beta hydrolase"/>
    <property type="match status" value="1"/>
</dbReference>
<dbReference type="InterPro" id="IPR052370">
    <property type="entry name" value="Meta-cleavage_hydrolase"/>
</dbReference>
<dbReference type="PRINTS" id="PR00111">
    <property type="entry name" value="ABHYDROLASE"/>
</dbReference>
<dbReference type="STRING" id="910347.SAMN05421773_101211"/>
<dbReference type="AlphaFoldDB" id="A0A1I1E9Y0"/>
<name>A0A1I1E9Y0_9ACTN</name>
<dbReference type="Pfam" id="PF00561">
    <property type="entry name" value="Abhydrolase_1"/>
    <property type="match status" value="1"/>
</dbReference>
<evidence type="ECO:0000259" key="2">
    <source>
        <dbReference type="Pfam" id="PF00561"/>
    </source>
</evidence>
<sequence length="231" mass="24736">MTGPGSSTLAERPAPGETESVTVRVHSWRGYRCESRIVRAPRARPATPVVLIGGAMQRKEEWGRLERRLLAHADVVGVDLPGWGAGDLLPEQHGAGFLADALAHMLAEHGLDRVNVLSGSYGTAVAYRLAQAHPSRVARMVLLSTMQRITGHARRAMDRILELADAGTDRESLAEACVALLMGGGPQGPEPAAAVQSGAAVRRMLLHRFRSATWDELRMHRSTPGGCCATG</sequence>
<feature type="region of interest" description="Disordered" evidence="1">
    <location>
        <begin position="1"/>
        <end position="20"/>
    </location>
</feature>
<dbReference type="InterPro" id="IPR029058">
    <property type="entry name" value="AB_hydrolase_fold"/>
</dbReference>
<dbReference type="Proteomes" id="UP000199207">
    <property type="component" value="Unassembled WGS sequence"/>
</dbReference>
<dbReference type="RefSeq" id="WP_139238231.1">
    <property type="nucleotide sequence ID" value="NZ_FOLM01000001.1"/>
</dbReference>
<evidence type="ECO:0000313" key="3">
    <source>
        <dbReference type="EMBL" id="SFB83939.1"/>
    </source>
</evidence>
<dbReference type="OrthoDB" id="3601922at2"/>
<dbReference type="InterPro" id="IPR000073">
    <property type="entry name" value="AB_hydrolase_1"/>
</dbReference>